<feature type="compositionally biased region" description="Basic and acidic residues" evidence="16">
    <location>
        <begin position="1"/>
        <end position="21"/>
    </location>
</feature>
<feature type="region of interest" description="Disordered" evidence="16">
    <location>
        <begin position="382"/>
        <end position="406"/>
    </location>
</feature>
<dbReference type="SUPFAM" id="SSF56059">
    <property type="entry name" value="Glutathione synthetase ATP-binding domain-like"/>
    <property type="match status" value="1"/>
</dbReference>
<evidence type="ECO:0000256" key="7">
    <source>
        <dbReference type="ARBA" id="ARBA00022842"/>
    </source>
</evidence>
<feature type="binding site" evidence="14">
    <location>
        <begin position="342"/>
        <end position="343"/>
    </location>
    <ligand>
        <name>ATP</name>
        <dbReference type="ChEBI" id="CHEBI:30616"/>
    </ligand>
</feature>
<dbReference type="NCBIfam" id="TIGR01205">
    <property type="entry name" value="D_ala_D_alaTIGR"/>
    <property type="match status" value="1"/>
</dbReference>
<evidence type="ECO:0000256" key="12">
    <source>
        <dbReference type="HAMAP-Rule" id="MF_00047"/>
    </source>
</evidence>
<evidence type="ECO:0000256" key="2">
    <source>
        <dbReference type="ARBA" id="ARBA00010871"/>
    </source>
</evidence>
<dbReference type="PIRSF" id="PIRSF039102">
    <property type="entry name" value="Ddl/VanB"/>
    <property type="match status" value="1"/>
</dbReference>
<evidence type="ECO:0000256" key="4">
    <source>
        <dbReference type="ARBA" id="ARBA00022723"/>
    </source>
</evidence>
<sequence length="406" mass="43085">MSEREREDRSGVEEPGVDHRTPARIGVLFGGPSAEHEVSCASALGVARALAGGGYRVVAIGVTRDGGLRLVPEPVLADQIAGTGAERAIDDRLTVTGTAVELRAGRRPGTALVTAAELPGTVHAELDVVFPVLHGPYGEDGVLQGVLESLGVPYVGCGILASAVGMDKVAMKRALRAEGVPVTPDVWFDAQTYRATEDPEKLVVGLRRPLFVKPARMGSSIGISRVGEEDDLAAAIEEALRHDTIVVVEQGVTGRELECGVLGGSRPEASAVGEVRVTGGWFDYQQKYFGDSDPMVVPAGLPEDMTERIQDLSVRAFTAIGGWGLARVDFLYDESAGELYVNELNTMPGFTAHSMYPKVWAAVGVGYQEIVDRLVVLAQARHADRPPGAQPGRDEQAGRTGEKADR</sequence>
<dbReference type="Gene3D" id="3.30.1490.20">
    <property type="entry name" value="ATP-grasp fold, A domain"/>
    <property type="match status" value="1"/>
</dbReference>
<evidence type="ECO:0000256" key="3">
    <source>
        <dbReference type="ARBA" id="ARBA00022598"/>
    </source>
</evidence>
<protein>
    <recommendedName>
        <fullName evidence="12">D-alanine--D-alanine ligase</fullName>
        <ecNumber evidence="12">6.3.2.4</ecNumber>
    </recommendedName>
    <alternativeName>
        <fullName evidence="12">D-Ala-D-Ala ligase</fullName>
    </alternativeName>
    <alternativeName>
        <fullName evidence="12">D-alanylalanine synthetase</fullName>
    </alternativeName>
</protein>
<comment type="caution">
    <text evidence="17">The sequence shown here is derived from an EMBL/GenBank/DDBJ whole genome shotgun (WGS) entry which is preliminary data.</text>
</comment>
<gene>
    <name evidence="12" type="primary">ddl</name>
    <name evidence="17" type="ORF">C1I93_12775</name>
</gene>
<dbReference type="InterPro" id="IPR016185">
    <property type="entry name" value="PreATP-grasp_dom_sf"/>
</dbReference>
<comment type="cofactor">
    <cofactor evidence="15">
        <name>Mg(2+)</name>
        <dbReference type="ChEBI" id="CHEBI:18420"/>
    </cofactor>
    <cofactor evidence="15">
        <name>Mn(2+)</name>
        <dbReference type="ChEBI" id="CHEBI:29035"/>
    </cofactor>
    <text evidence="15">Binds 2 magnesium or manganese ions per subunit.</text>
</comment>
<keyword evidence="5 14" id="KW-0547">Nucleotide-binding</keyword>
<dbReference type="Pfam" id="PF01820">
    <property type="entry name" value="Dala_Dala_lig_N"/>
    <property type="match status" value="1"/>
</dbReference>
<keyword evidence="7 15" id="KW-0460">Magnesium</keyword>
<accession>A0A2W2CF37</accession>
<reference evidence="17 18" key="1">
    <citation type="submission" date="2018-01" db="EMBL/GenBank/DDBJ databases">
        <title>Draft genome sequence of Jishengella endophytica.</title>
        <authorList>
            <person name="Sahin N."/>
            <person name="Ay H."/>
            <person name="Saygin H."/>
        </authorList>
    </citation>
    <scope>NUCLEOTIDE SEQUENCE [LARGE SCALE GENOMIC DNA]</scope>
    <source>
        <strain evidence="17 18">DSM 45430</strain>
    </source>
</reference>
<feature type="binding site" evidence="15">
    <location>
        <position position="345"/>
    </location>
    <ligand>
        <name>Mg(2+)</name>
        <dbReference type="ChEBI" id="CHEBI:18420"/>
        <label>2</label>
    </ligand>
</feature>
<keyword evidence="3 12" id="KW-0436">Ligase</keyword>
<dbReference type="RefSeq" id="WP_111243485.1">
    <property type="nucleotide sequence ID" value="NZ_AP023358.1"/>
</dbReference>
<keyword evidence="6" id="KW-0067">ATP-binding</keyword>
<keyword evidence="9 12" id="KW-0573">Peptidoglycan synthesis</keyword>
<dbReference type="InterPro" id="IPR011095">
    <property type="entry name" value="Dala_Dala_lig_C"/>
</dbReference>
<dbReference type="PANTHER" id="PTHR23132:SF25">
    <property type="entry name" value="D-ALANINE--D-ALANINE LIGASE A"/>
    <property type="match status" value="1"/>
</dbReference>
<dbReference type="GO" id="GO:0071555">
    <property type="term" value="P:cell wall organization"/>
    <property type="evidence" value="ECO:0007669"/>
    <property type="project" value="UniProtKB-KW"/>
</dbReference>
<dbReference type="AlphaFoldDB" id="A0A2W2CF37"/>
<dbReference type="EMBL" id="POTX01000068">
    <property type="protein sequence ID" value="PZF97132.1"/>
    <property type="molecule type" value="Genomic_DNA"/>
</dbReference>
<evidence type="ECO:0000256" key="9">
    <source>
        <dbReference type="ARBA" id="ARBA00022984"/>
    </source>
</evidence>
<dbReference type="UniPathway" id="UPA00219"/>
<feature type="binding site" evidence="15">
    <location>
        <position position="329"/>
    </location>
    <ligand>
        <name>Mg(2+)</name>
        <dbReference type="ChEBI" id="CHEBI:18420"/>
        <label>1</label>
    </ligand>
</feature>
<dbReference type="SUPFAM" id="SSF52440">
    <property type="entry name" value="PreATP-grasp domain"/>
    <property type="match status" value="1"/>
</dbReference>
<feature type="binding site" evidence="14">
    <location>
        <begin position="211"/>
        <end position="213"/>
    </location>
    <ligand>
        <name>ATP</name>
        <dbReference type="ChEBI" id="CHEBI:30616"/>
    </ligand>
</feature>
<feature type="binding site" evidence="15">
    <location>
        <position position="343"/>
    </location>
    <ligand>
        <name>Mg(2+)</name>
        <dbReference type="ChEBI" id="CHEBI:18420"/>
        <label>1</label>
    </ligand>
</feature>
<dbReference type="FunFam" id="3.30.470.20:FF:000008">
    <property type="entry name" value="D-alanine--D-alanine ligase"/>
    <property type="match status" value="1"/>
</dbReference>
<dbReference type="InterPro" id="IPR005905">
    <property type="entry name" value="D_ala_D_ala"/>
</dbReference>
<keyword evidence="4 15" id="KW-0479">Metal-binding</keyword>
<proteinExistence type="inferred from homology"/>
<evidence type="ECO:0000256" key="16">
    <source>
        <dbReference type="SAM" id="MobiDB-lite"/>
    </source>
</evidence>
<dbReference type="GO" id="GO:0008716">
    <property type="term" value="F:D-alanine-D-alanine ligase activity"/>
    <property type="evidence" value="ECO:0007669"/>
    <property type="project" value="UniProtKB-UniRule"/>
</dbReference>
<keyword evidence="11 12" id="KW-0961">Cell wall biogenesis/degradation</keyword>
<keyword evidence="18" id="KW-1185">Reference proteome</keyword>
<keyword evidence="12" id="KW-0963">Cytoplasm</keyword>
<dbReference type="InterPro" id="IPR011127">
    <property type="entry name" value="Dala_Dala_lig_N"/>
</dbReference>
<keyword evidence="10 15" id="KW-0464">Manganese</keyword>
<dbReference type="InterPro" id="IPR011761">
    <property type="entry name" value="ATP-grasp"/>
</dbReference>
<dbReference type="OrthoDB" id="9813261at2"/>
<dbReference type="PROSITE" id="PS00843">
    <property type="entry name" value="DALA_DALA_LIGASE_1"/>
    <property type="match status" value="1"/>
</dbReference>
<comment type="cofactor">
    <cofactor evidence="1">
        <name>Mn(2+)</name>
        <dbReference type="ChEBI" id="CHEBI:29035"/>
    </cofactor>
</comment>
<comment type="catalytic activity">
    <reaction evidence="12">
        <text>2 D-alanine + ATP = D-alanyl-D-alanine + ADP + phosphate + H(+)</text>
        <dbReference type="Rhea" id="RHEA:11224"/>
        <dbReference type="ChEBI" id="CHEBI:15378"/>
        <dbReference type="ChEBI" id="CHEBI:30616"/>
        <dbReference type="ChEBI" id="CHEBI:43474"/>
        <dbReference type="ChEBI" id="CHEBI:57416"/>
        <dbReference type="ChEBI" id="CHEBI:57822"/>
        <dbReference type="ChEBI" id="CHEBI:456216"/>
        <dbReference type="EC" id="6.3.2.4"/>
    </reaction>
</comment>
<dbReference type="GO" id="GO:0008360">
    <property type="term" value="P:regulation of cell shape"/>
    <property type="evidence" value="ECO:0007669"/>
    <property type="project" value="UniProtKB-KW"/>
</dbReference>
<organism evidence="17 18">
    <name type="scientific">Micromonospora endophytica</name>
    <dbReference type="NCBI Taxonomy" id="515350"/>
    <lineage>
        <taxon>Bacteria</taxon>
        <taxon>Bacillati</taxon>
        <taxon>Actinomycetota</taxon>
        <taxon>Actinomycetes</taxon>
        <taxon>Micromonosporales</taxon>
        <taxon>Micromonosporaceae</taxon>
        <taxon>Micromonospora</taxon>
    </lineage>
</organism>
<comment type="pathway">
    <text evidence="12">Cell wall biogenesis; peptidoglycan biosynthesis.</text>
</comment>
<evidence type="ECO:0000256" key="15">
    <source>
        <dbReference type="PIRSR" id="PIRSR039102-3"/>
    </source>
</evidence>
<evidence type="ECO:0000256" key="14">
    <source>
        <dbReference type="PIRSR" id="PIRSR039102-2"/>
    </source>
</evidence>
<evidence type="ECO:0000256" key="11">
    <source>
        <dbReference type="ARBA" id="ARBA00023316"/>
    </source>
</evidence>
<dbReference type="Gene3D" id="3.30.470.20">
    <property type="entry name" value="ATP-grasp fold, B domain"/>
    <property type="match status" value="1"/>
</dbReference>
<feature type="compositionally biased region" description="Basic and acidic residues" evidence="16">
    <location>
        <begin position="392"/>
        <end position="406"/>
    </location>
</feature>
<dbReference type="EC" id="6.3.2.4" evidence="12"/>
<dbReference type="GO" id="GO:0005524">
    <property type="term" value="F:ATP binding"/>
    <property type="evidence" value="ECO:0007669"/>
    <property type="project" value="UniProtKB-UniRule"/>
</dbReference>
<evidence type="ECO:0000256" key="5">
    <source>
        <dbReference type="ARBA" id="ARBA00022741"/>
    </source>
</evidence>
<dbReference type="Pfam" id="PF07478">
    <property type="entry name" value="Dala_Dala_lig_C"/>
    <property type="match status" value="1"/>
</dbReference>
<feature type="binding site" evidence="14">
    <location>
        <begin position="219"/>
        <end position="220"/>
    </location>
    <ligand>
        <name>ATP</name>
        <dbReference type="ChEBI" id="CHEBI:30616"/>
    </ligand>
</feature>
<evidence type="ECO:0000313" key="17">
    <source>
        <dbReference type="EMBL" id="PZF97132.1"/>
    </source>
</evidence>
<dbReference type="NCBIfam" id="NF002528">
    <property type="entry name" value="PRK01966.1-4"/>
    <property type="match status" value="1"/>
</dbReference>
<comment type="similarity">
    <text evidence="2 12">Belongs to the D-alanine--D-alanine ligase family.</text>
</comment>
<dbReference type="Proteomes" id="UP000248627">
    <property type="component" value="Unassembled WGS sequence"/>
</dbReference>
<dbReference type="InterPro" id="IPR000291">
    <property type="entry name" value="D-Ala_lig_Van_CS"/>
</dbReference>
<feature type="binding site" evidence="15">
    <location>
        <position position="343"/>
    </location>
    <ligand>
        <name>Mg(2+)</name>
        <dbReference type="ChEBI" id="CHEBI:18420"/>
        <label>2</label>
    </ligand>
</feature>
<evidence type="ECO:0000256" key="10">
    <source>
        <dbReference type="ARBA" id="ARBA00023211"/>
    </source>
</evidence>
<dbReference type="GO" id="GO:0046872">
    <property type="term" value="F:metal ion binding"/>
    <property type="evidence" value="ECO:0007669"/>
    <property type="project" value="UniProtKB-KW"/>
</dbReference>
<evidence type="ECO:0000256" key="6">
    <source>
        <dbReference type="ARBA" id="ARBA00022840"/>
    </source>
</evidence>
<feature type="binding site" evidence="14">
    <location>
        <begin position="249"/>
        <end position="256"/>
    </location>
    <ligand>
        <name>ATP</name>
        <dbReference type="ChEBI" id="CHEBI:30616"/>
    </ligand>
</feature>
<evidence type="ECO:0000313" key="18">
    <source>
        <dbReference type="Proteomes" id="UP000248627"/>
    </source>
</evidence>
<evidence type="ECO:0000256" key="8">
    <source>
        <dbReference type="ARBA" id="ARBA00022960"/>
    </source>
</evidence>
<name>A0A2W2CF37_9ACTN</name>
<evidence type="ECO:0000256" key="1">
    <source>
        <dbReference type="ARBA" id="ARBA00001936"/>
    </source>
</evidence>
<dbReference type="GO" id="GO:0005829">
    <property type="term" value="C:cytosol"/>
    <property type="evidence" value="ECO:0007669"/>
    <property type="project" value="TreeGrafter"/>
</dbReference>
<feature type="binding site" evidence="14">
    <location>
        <position position="168"/>
    </location>
    <ligand>
        <name>ATP</name>
        <dbReference type="ChEBI" id="CHEBI:30616"/>
    </ligand>
</feature>
<keyword evidence="8 12" id="KW-0133">Cell shape</keyword>
<feature type="active site" evidence="13">
    <location>
        <position position="35"/>
    </location>
</feature>
<comment type="function">
    <text evidence="12">Cell wall formation.</text>
</comment>
<feature type="active site" evidence="13">
    <location>
        <position position="354"/>
    </location>
</feature>
<dbReference type="InterPro" id="IPR013815">
    <property type="entry name" value="ATP_grasp_subdomain_1"/>
</dbReference>
<dbReference type="NCBIfam" id="NF002378">
    <property type="entry name" value="PRK01372.1"/>
    <property type="match status" value="1"/>
</dbReference>
<dbReference type="Gene3D" id="3.40.50.20">
    <property type="match status" value="1"/>
</dbReference>
<dbReference type="GO" id="GO:0009252">
    <property type="term" value="P:peptidoglycan biosynthetic process"/>
    <property type="evidence" value="ECO:0007669"/>
    <property type="project" value="UniProtKB-UniRule"/>
</dbReference>
<evidence type="ECO:0000256" key="13">
    <source>
        <dbReference type="PIRSR" id="PIRSR039102-1"/>
    </source>
</evidence>
<feature type="active site" evidence="13">
    <location>
        <position position="219"/>
    </location>
</feature>
<dbReference type="PROSITE" id="PS50975">
    <property type="entry name" value="ATP_GRASP"/>
    <property type="match status" value="1"/>
</dbReference>
<comment type="subcellular location">
    <subcellularLocation>
        <location evidence="12">Cytoplasm</location>
    </subcellularLocation>
</comment>
<dbReference type="HAMAP" id="MF_00047">
    <property type="entry name" value="Dala_Dala_lig"/>
    <property type="match status" value="1"/>
</dbReference>
<feature type="region of interest" description="Disordered" evidence="16">
    <location>
        <begin position="1"/>
        <end position="24"/>
    </location>
</feature>
<dbReference type="PROSITE" id="PS00844">
    <property type="entry name" value="DALA_DALA_LIGASE_2"/>
    <property type="match status" value="1"/>
</dbReference>
<dbReference type="PANTHER" id="PTHR23132">
    <property type="entry name" value="D-ALANINE--D-ALANINE LIGASE"/>
    <property type="match status" value="1"/>
</dbReference>